<dbReference type="InterPro" id="IPR013708">
    <property type="entry name" value="Shikimate_DH-bd_N"/>
</dbReference>
<dbReference type="GO" id="GO:0009423">
    <property type="term" value="P:chorismate biosynthetic process"/>
    <property type="evidence" value="ECO:0007669"/>
    <property type="project" value="TreeGrafter"/>
</dbReference>
<evidence type="ECO:0000256" key="2">
    <source>
        <dbReference type="ARBA" id="ARBA00009349"/>
    </source>
</evidence>
<dbReference type="InterPro" id="IPR022893">
    <property type="entry name" value="Shikimate_DH_fam"/>
</dbReference>
<dbReference type="GO" id="GO:0004764">
    <property type="term" value="F:shikimate 3-dehydrogenase (NADP+) activity"/>
    <property type="evidence" value="ECO:0007669"/>
    <property type="project" value="InterPro"/>
</dbReference>
<accession>A0A9P4IVE9</accession>
<dbReference type="InterPro" id="IPR031322">
    <property type="entry name" value="Shikimate/glucono_kinase"/>
</dbReference>
<gene>
    <name evidence="7" type="ORF">K461DRAFT_232573</name>
</gene>
<feature type="compositionally biased region" description="Polar residues" evidence="3">
    <location>
        <begin position="1"/>
        <end position="17"/>
    </location>
</feature>
<dbReference type="SUPFAM" id="SSF51735">
    <property type="entry name" value="NAD(P)-binding Rossmann-fold domains"/>
    <property type="match status" value="1"/>
</dbReference>
<dbReference type="InterPro" id="IPR001381">
    <property type="entry name" value="DHquinase_I"/>
</dbReference>
<keyword evidence="8" id="KW-1185">Reference proteome</keyword>
<dbReference type="OrthoDB" id="4415835at2759"/>
<dbReference type="Pfam" id="PF01488">
    <property type="entry name" value="Shikimate_DH"/>
    <property type="match status" value="1"/>
</dbReference>
<evidence type="ECO:0000256" key="3">
    <source>
        <dbReference type="SAM" id="MobiDB-lite"/>
    </source>
</evidence>
<organism evidence="7 8">
    <name type="scientific">Myriangium duriaei CBS 260.36</name>
    <dbReference type="NCBI Taxonomy" id="1168546"/>
    <lineage>
        <taxon>Eukaryota</taxon>
        <taxon>Fungi</taxon>
        <taxon>Dikarya</taxon>
        <taxon>Ascomycota</taxon>
        <taxon>Pezizomycotina</taxon>
        <taxon>Dothideomycetes</taxon>
        <taxon>Dothideomycetidae</taxon>
        <taxon>Myriangiales</taxon>
        <taxon>Myriangiaceae</taxon>
        <taxon>Myriangium</taxon>
    </lineage>
</organism>
<feature type="domain" description="SDH C-terminal" evidence="6">
    <location>
        <begin position="818"/>
        <end position="845"/>
    </location>
</feature>
<protein>
    <recommendedName>
        <fullName evidence="9">Quinate repressor protein</fullName>
    </recommendedName>
</protein>
<evidence type="ECO:0000259" key="6">
    <source>
        <dbReference type="Pfam" id="PF18317"/>
    </source>
</evidence>
<sequence>MVPQSRHSQSEPVSPSQRHSRPNVRLLSKRPRTESPPNTIPNAQPDGHPALHHVLPDPSQAQLRGTLGLAGIRKSEVVRTRLSFARSASLVLVGARGSGLSSLAVIGSRALKYKVVDVDTWLVRSSCVTETDYIKSKGHVAYRQARIRALEAIMRQYPSGHILVCGSEVFEARGRLLLRGIAHTNPVIMINRDLSFISRYLGISSTEIPRVLQQTQDSLRQVSNVEFFNLTENEADDPSISQFLQSIRQRESVPSKLSLLQNVNRDFRRFLNALGMPGQQEHQGLLCPAQPEYRPYSCALVVNLEDVPPCGIDSCVLEMGADSIEISLSVGHSTALPITFRDQLSRCFQAVRRQSTLPIILHVEYGDDSLQAHHDQYLNSILASLRLVPDYVTVDLRLSDQVFIDLAKIVGTTRIIAHRRFRHRSGFRWKDAHSLFDRAVSLGSHVVRFINETQRSWDDQDCLQLQTEIYSRSSVPLIAVNEGISARASTVFNRFLTPVYYRSPSSSMLNPADLTSANFSCFIYQPLHFHIFGASVHYSLSPTMHNTGFAILALRHSYDVKETDRLEDLRGLIDDNFGGASISLPFKSQVLCLMDSMSEAARTIQAVNTLLPVRSEVRINGSLEPPPSKWHRHRAGTVTGLHGENTDWMALHICISRYLSPANAVNDRSTALVVGAGGMARASIYALMKLGVYNIFIWNRTYSKAVKVAEHFNGVTPAPYPALPPRNGSREPGKRVQVLPSLTCSWPKGLAQPTIIICTIPAHRIGDADPPKFTMPPQWFNSPSGGVLVELSYKLLWTPLLRQAEAKVDQGWICVEPIEVLIEQGCCQFELFTGSPAPRKRMIEATLEKYKTVLEAR</sequence>
<proteinExistence type="inferred from homology"/>
<dbReference type="GO" id="GO:0003855">
    <property type="term" value="F:3-dehydroquinate dehydratase activity"/>
    <property type="evidence" value="ECO:0007669"/>
    <property type="project" value="InterPro"/>
</dbReference>
<dbReference type="InterPro" id="IPR006151">
    <property type="entry name" value="Shikm_DH/Glu-tRNA_Rdtase"/>
</dbReference>
<comment type="similarity">
    <text evidence="1">In the 2nd section; belongs to the type-I 3-dehydroquinase family.</text>
</comment>
<dbReference type="AlphaFoldDB" id="A0A9P4IVE9"/>
<evidence type="ECO:0000259" key="5">
    <source>
        <dbReference type="Pfam" id="PF08501"/>
    </source>
</evidence>
<feature type="domain" description="Quinate/shikimate 5-dehydrogenase/glutamyl-tRNA reductase" evidence="4">
    <location>
        <begin position="668"/>
        <end position="715"/>
    </location>
</feature>
<evidence type="ECO:0000313" key="7">
    <source>
        <dbReference type="EMBL" id="KAF2148480.1"/>
    </source>
</evidence>
<dbReference type="PANTHER" id="PTHR21089">
    <property type="entry name" value="SHIKIMATE DEHYDROGENASE"/>
    <property type="match status" value="1"/>
</dbReference>
<evidence type="ECO:0000259" key="4">
    <source>
        <dbReference type="Pfam" id="PF01488"/>
    </source>
</evidence>
<evidence type="ECO:0000256" key="1">
    <source>
        <dbReference type="ARBA" id="ARBA00006477"/>
    </source>
</evidence>
<dbReference type="SUPFAM" id="SSF53223">
    <property type="entry name" value="Aminoacid dehydrogenase-like, N-terminal domain"/>
    <property type="match status" value="1"/>
</dbReference>
<dbReference type="Pfam" id="PF18317">
    <property type="entry name" value="SDH_C"/>
    <property type="match status" value="1"/>
</dbReference>
<dbReference type="Gene3D" id="3.40.50.720">
    <property type="entry name" value="NAD(P)-binding Rossmann-like Domain"/>
    <property type="match status" value="1"/>
</dbReference>
<dbReference type="CDD" id="cd01065">
    <property type="entry name" value="NAD_bind_Shikimate_DH"/>
    <property type="match status" value="1"/>
</dbReference>
<dbReference type="InterPro" id="IPR027417">
    <property type="entry name" value="P-loop_NTPase"/>
</dbReference>
<name>A0A9P4IVE9_9PEZI</name>
<dbReference type="Proteomes" id="UP000799439">
    <property type="component" value="Unassembled WGS sequence"/>
</dbReference>
<dbReference type="InterPro" id="IPR041121">
    <property type="entry name" value="SDH_C"/>
</dbReference>
<comment type="similarity">
    <text evidence="2">In the N-terminal section; belongs to the shikimate kinase family.</text>
</comment>
<dbReference type="Pfam" id="PF01487">
    <property type="entry name" value="DHquinase_I"/>
    <property type="match status" value="1"/>
</dbReference>
<dbReference type="InterPro" id="IPR013785">
    <property type="entry name" value="Aldolase_TIM"/>
</dbReference>
<evidence type="ECO:0000313" key="8">
    <source>
        <dbReference type="Proteomes" id="UP000799439"/>
    </source>
</evidence>
<dbReference type="InterPro" id="IPR036291">
    <property type="entry name" value="NAD(P)-bd_dom_sf"/>
</dbReference>
<reference evidence="7" key="1">
    <citation type="journal article" date="2020" name="Stud. Mycol.">
        <title>101 Dothideomycetes genomes: a test case for predicting lifestyles and emergence of pathogens.</title>
        <authorList>
            <person name="Haridas S."/>
            <person name="Albert R."/>
            <person name="Binder M."/>
            <person name="Bloem J."/>
            <person name="Labutti K."/>
            <person name="Salamov A."/>
            <person name="Andreopoulos B."/>
            <person name="Baker S."/>
            <person name="Barry K."/>
            <person name="Bills G."/>
            <person name="Bluhm B."/>
            <person name="Cannon C."/>
            <person name="Castanera R."/>
            <person name="Culley D."/>
            <person name="Daum C."/>
            <person name="Ezra D."/>
            <person name="Gonzalez J."/>
            <person name="Henrissat B."/>
            <person name="Kuo A."/>
            <person name="Liang C."/>
            <person name="Lipzen A."/>
            <person name="Lutzoni F."/>
            <person name="Magnuson J."/>
            <person name="Mondo S."/>
            <person name="Nolan M."/>
            <person name="Ohm R."/>
            <person name="Pangilinan J."/>
            <person name="Park H.-J."/>
            <person name="Ramirez L."/>
            <person name="Alfaro M."/>
            <person name="Sun H."/>
            <person name="Tritt A."/>
            <person name="Yoshinaga Y."/>
            <person name="Zwiers L.-H."/>
            <person name="Turgeon B."/>
            <person name="Goodwin S."/>
            <person name="Spatafora J."/>
            <person name="Crous P."/>
            <person name="Grigoriev I."/>
        </authorList>
    </citation>
    <scope>NUCLEOTIDE SEQUENCE</scope>
    <source>
        <strain evidence="7">CBS 260.36</strain>
    </source>
</reference>
<dbReference type="Gene3D" id="3.40.50.10860">
    <property type="entry name" value="Leucine Dehydrogenase, chain A, domain 1"/>
    <property type="match status" value="1"/>
</dbReference>
<dbReference type="EMBL" id="ML996093">
    <property type="protein sequence ID" value="KAF2148480.1"/>
    <property type="molecule type" value="Genomic_DNA"/>
</dbReference>
<dbReference type="Gene3D" id="3.40.50.300">
    <property type="entry name" value="P-loop containing nucleotide triphosphate hydrolases"/>
    <property type="match status" value="1"/>
</dbReference>
<feature type="compositionally biased region" description="Basic residues" evidence="3">
    <location>
        <begin position="18"/>
        <end position="30"/>
    </location>
</feature>
<comment type="caution">
    <text evidence="7">The sequence shown here is derived from an EMBL/GenBank/DDBJ whole genome shotgun (WGS) entry which is preliminary data.</text>
</comment>
<dbReference type="InterPro" id="IPR046346">
    <property type="entry name" value="Aminoacid_DH-like_N_sf"/>
</dbReference>
<dbReference type="Pfam" id="PF01202">
    <property type="entry name" value="SKI"/>
    <property type="match status" value="1"/>
</dbReference>
<dbReference type="Pfam" id="PF08501">
    <property type="entry name" value="Shikimate_dh_N"/>
    <property type="match status" value="1"/>
</dbReference>
<dbReference type="GO" id="GO:0019632">
    <property type="term" value="P:shikimate metabolic process"/>
    <property type="evidence" value="ECO:0007669"/>
    <property type="project" value="TreeGrafter"/>
</dbReference>
<evidence type="ECO:0008006" key="9">
    <source>
        <dbReference type="Google" id="ProtNLM"/>
    </source>
</evidence>
<dbReference type="PANTHER" id="PTHR21089:SF1">
    <property type="entry name" value="BIFUNCTIONAL 3-DEHYDROQUINATE DEHYDRATASE_SHIKIMATE DEHYDROGENASE, CHLOROPLASTIC"/>
    <property type="match status" value="1"/>
</dbReference>
<feature type="region of interest" description="Disordered" evidence="3">
    <location>
        <begin position="1"/>
        <end position="52"/>
    </location>
</feature>
<feature type="domain" description="Shikimate dehydrogenase substrate binding N-terminal" evidence="5">
    <location>
        <begin position="531"/>
        <end position="610"/>
    </location>
</feature>
<dbReference type="Gene3D" id="3.20.20.70">
    <property type="entry name" value="Aldolase class I"/>
    <property type="match status" value="1"/>
</dbReference>